<evidence type="ECO:0000313" key="1">
    <source>
        <dbReference type="EMBL" id="KAG2201915.1"/>
    </source>
</evidence>
<evidence type="ECO:0000313" key="2">
    <source>
        <dbReference type="Proteomes" id="UP000650833"/>
    </source>
</evidence>
<dbReference type="Proteomes" id="UP000650833">
    <property type="component" value="Unassembled WGS sequence"/>
</dbReference>
<accession>A0A8H7R1P5</accession>
<keyword evidence="2" id="KW-1185">Reference proteome</keyword>
<comment type="caution">
    <text evidence="1">The sequence shown here is derived from an EMBL/GenBank/DDBJ whole genome shotgun (WGS) entry which is preliminary data.</text>
</comment>
<name>A0A8H7R1P5_9FUNG</name>
<reference evidence="1" key="1">
    <citation type="submission" date="2020-12" db="EMBL/GenBank/DDBJ databases">
        <title>Metabolic potential, ecology and presence of endohyphal bacteria is reflected in genomic diversity of Mucoromycotina.</title>
        <authorList>
            <person name="Muszewska A."/>
            <person name="Okrasinska A."/>
            <person name="Steczkiewicz K."/>
            <person name="Drgas O."/>
            <person name="Orlowska M."/>
            <person name="Perlinska-Lenart U."/>
            <person name="Aleksandrzak-Piekarczyk T."/>
            <person name="Szatraj K."/>
            <person name="Zielenkiewicz U."/>
            <person name="Pilsyk S."/>
            <person name="Malc E."/>
            <person name="Mieczkowski P."/>
            <person name="Kruszewska J.S."/>
            <person name="Biernat P."/>
            <person name="Pawlowska J."/>
        </authorList>
    </citation>
    <scope>NUCLEOTIDE SEQUENCE</scope>
    <source>
        <strain evidence="1">CBS 226.32</strain>
    </source>
</reference>
<dbReference type="OrthoDB" id="2270519at2759"/>
<dbReference type="EMBL" id="JAEPRC010000269">
    <property type="protein sequence ID" value="KAG2201915.1"/>
    <property type="molecule type" value="Genomic_DNA"/>
</dbReference>
<sequence length="201" mass="23342">MKAEVKRKQDECGRKISTSILYVVKDKYIDIVEVLPRHQESIRNLKESGHEVIGYIRKSTGEKDDNIRIRLLKQMCCNLRERFLVTKVFASVSCNANQPFLARDSKKNHDMLSKINVDGDMQDLLAYIYTKEKICIVAIDFAGLTMNCEDLELFLKNHRNIVKLIIDKLPYSNSIHVYNSDELLNNPNKLQGFKCRKNTLF</sequence>
<gene>
    <name evidence="1" type="ORF">INT46_001574</name>
</gene>
<dbReference type="AlphaFoldDB" id="A0A8H7R1P5"/>
<proteinExistence type="predicted"/>
<organism evidence="1 2">
    <name type="scientific">Mucor plumbeus</name>
    <dbReference type="NCBI Taxonomy" id="97098"/>
    <lineage>
        <taxon>Eukaryota</taxon>
        <taxon>Fungi</taxon>
        <taxon>Fungi incertae sedis</taxon>
        <taxon>Mucoromycota</taxon>
        <taxon>Mucoromycotina</taxon>
        <taxon>Mucoromycetes</taxon>
        <taxon>Mucorales</taxon>
        <taxon>Mucorineae</taxon>
        <taxon>Mucoraceae</taxon>
        <taxon>Mucor</taxon>
    </lineage>
</organism>
<protein>
    <submittedName>
        <fullName evidence="1">Uncharacterized protein</fullName>
    </submittedName>
</protein>